<evidence type="ECO:0000313" key="7">
    <source>
        <dbReference type="Proteomes" id="UP001060104"/>
    </source>
</evidence>
<evidence type="ECO:0000259" key="3">
    <source>
        <dbReference type="Pfam" id="PF00535"/>
    </source>
</evidence>
<keyword evidence="1 4" id="KW-0328">Glycosyltransferase</keyword>
<evidence type="ECO:0000313" key="6">
    <source>
        <dbReference type="Proteomes" id="UP000095606"/>
    </source>
</evidence>
<protein>
    <submittedName>
        <fullName evidence="4">Glycosyltransferase</fullName>
        <ecNumber evidence="5">2.4.-.-</ecNumber>
        <ecNumber evidence="4">2.4.1.212</ecNumber>
    </submittedName>
</protein>
<sequence>MENKEIKVSVVIPVYNTEKYVREAVESIMNQTLRELEIIIINDGSTDNSLQVAEELAAADSRIQVYSQTNRGLSMARNAGITHAHGRYIYFMDSDDLLEKDAMELCYSKCEEKELDFVFFDAQSFFEENIRNAPALNYQRTDKLEDKVYTGPEAINIQLQHKTYTPSACLNVIRTAFLEERQLLFYPDIVHEDQLFTTLLYLQARRTSCIQRSFFHRRIRKNSIMTCDFSLQNLKGYLTVAQEIVRFKQQTSEYEIRNTIDLYLSQMLNAVIWQAHVLPYPYRLRLAWRCLFRYKKLISIRSIGVLLFKSIIHK</sequence>
<dbReference type="EMBL" id="CZAE01000014">
    <property type="protein sequence ID" value="CUP60744.1"/>
    <property type="molecule type" value="Genomic_DNA"/>
</dbReference>
<dbReference type="Gene3D" id="3.90.550.10">
    <property type="entry name" value="Spore Coat Polysaccharide Biosynthesis Protein SpsA, Chain A"/>
    <property type="match status" value="1"/>
</dbReference>
<dbReference type="EMBL" id="CP103141">
    <property type="protein sequence ID" value="UVQ73007.1"/>
    <property type="molecule type" value="Genomic_DNA"/>
</dbReference>
<dbReference type="Proteomes" id="UP000095606">
    <property type="component" value="Unassembled WGS sequence"/>
</dbReference>
<evidence type="ECO:0000313" key="5">
    <source>
        <dbReference type="EMBL" id="UVQ73007.1"/>
    </source>
</evidence>
<dbReference type="GeneID" id="69590651"/>
<reference evidence="4 6" key="1">
    <citation type="submission" date="2015-09" db="EMBL/GenBank/DDBJ databases">
        <authorList>
            <consortium name="Pathogen Informatics"/>
        </authorList>
    </citation>
    <scope>NUCLEOTIDE SEQUENCE [LARGE SCALE GENOMIC DNA]</scope>
    <source>
        <strain evidence="4 6">2789STDY5834846</strain>
    </source>
</reference>
<evidence type="ECO:0000313" key="4">
    <source>
        <dbReference type="EMBL" id="CUP60744.1"/>
    </source>
</evidence>
<dbReference type="EC" id="2.4.-.-" evidence="5"/>
<keyword evidence="7" id="KW-1185">Reference proteome</keyword>
<evidence type="ECO:0000256" key="2">
    <source>
        <dbReference type="ARBA" id="ARBA00022679"/>
    </source>
</evidence>
<dbReference type="SUPFAM" id="SSF53448">
    <property type="entry name" value="Nucleotide-diphospho-sugar transferases"/>
    <property type="match status" value="1"/>
</dbReference>
<gene>
    <name evidence="4" type="primary">hyaD_6</name>
    <name evidence="4" type="ORF">ERS852461_02960</name>
    <name evidence="5" type="ORF">NXY30_18325</name>
</gene>
<dbReference type="EC" id="2.4.1.212" evidence="4"/>
<dbReference type="Pfam" id="PF00535">
    <property type="entry name" value="Glycos_transf_2"/>
    <property type="match status" value="1"/>
</dbReference>
<feature type="domain" description="Glycosyltransferase 2-like" evidence="3">
    <location>
        <begin position="9"/>
        <end position="156"/>
    </location>
</feature>
<dbReference type="AlphaFoldDB" id="A0A174PHV5"/>
<dbReference type="PANTHER" id="PTHR22916:SF51">
    <property type="entry name" value="GLYCOSYLTRANSFERASE EPSH-RELATED"/>
    <property type="match status" value="1"/>
</dbReference>
<dbReference type="InterPro" id="IPR029044">
    <property type="entry name" value="Nucleotide-diphossugar_trans"/>
</dbReference>
<dbReference type="CDD" id="cd00761">
    <property type="entry name" value="Glyco_tranf_GTA_type"/>
    <property type="match status" value="1"/>
</dbReference>
<keyword evidence="2 4" id="KW-0808">Transferase</keyword>
<dbReference type="RefSeq" id="WP_055270030.1">
    <property type="nucleotide sequence ID" value="NZ_CAXKYA010000005.1"/>
</dbReference>
<dbReference type="InterPro" id="IPR001173">
    <property type="entry name" value="Glyco_trans_2-like"/>
</dbReference>
<proteinExistence type="predicted"/>
<reference evidence="5" key="2">
    <citation type="submission" date="2022-08" db="EMBL/GenBank/DDBJ databases">
        <title>Genome Sequencing of Bacteroides fragilis Group Isolates with Nanopore Technology.</title>
        <authorList>
            <person name="Tisza M.J."/>
            <person name="Smith D."/>
            <person name="Dekker J.P."/>
        </authorList>
    </citation>
    <scope>NUCLEOTIDE SEQUENCE</scope>
    <source>
        <strain evidence="5">BFG-527</strain>
    </source>
</reference>
<evidence type="ECO:0000256" key="1">
    <source>
        <dbReference type="ARBA" id="ARBA00022676"/>
    </source>
</evidence>
<dbReference type="PANTHER" id="PTHR22916">
    <property type="entry name" value="GLYCOSYLTRANSFERASE"/>
    <property type="match status" value="1"/>
</dbReference>
<organism evidence="4 6">
    <name type="scientific">Bacteroides faecis</name>
    <dbReference type="NCBI Taxonomy" id="674529"/>
    <lineage>
        <taxon>Bacteria</taxon>
        <taxon>Pseudomonadati</taxon>
        <taxon>Bacteroidota</taxon>
        <taxon>Bacteroidia</taxon>
        <taxon>Bacteroidales</taxon>
        <taxon>Bacteroidaceae</taxon>
        <taxon>Bacteroides</taxon>
    </lineage>
</organism>
<dbReference type="Proteomes" id="UP001060104">
    <property type="component" value="Chromosome"/>
</dbReference>
<accession>A0A174PHV5</accession>
<dbReference type="GO" id="GO:0050501">
    <property type="term" value="F:hyaluronan synthase activity"/>
    <property type="evidence" value="ECO:0007669"/>
    <property type="project" value="UniProtKB-EC"/>
</dbReference>
<name>A0A174PHV5_9BACE</name>